<gene>
    <name evidence="2" type="ORF">QBC47DRAFT_392144</name>
</gene>
<dbReference type="Proteomes" id="UP001239445">
    <property type="component" value="Unassembled WGS sequence"/>
</dbReference>
<dbReference type="AlphaFoldDB" id="A0AAJ0F1C6"/>
<dbReference type="EMBL" id="MU839843">
    <property type="protein sequence ID" value="KAK1751061.1"/>
    <property type="molecule type" value="Genomic_DNA"/>
</dbReference>
<evidence type="ECO:0000313" key="3">
    <source>
        <dbReference type="Proteomes" id="UP001239445"/>
    </source>
</evidence>
<dbReference type="InterPro" id="IPR029498">
    <property type="entry name" value="HeLo_dom"/>
</dbReference>
<feature type="domain" description="Prion-inhibition and propagation HeLo" evidence="1">
    <location>
        <begin position="32"/>
        <end position="203"/>
    </location>
</feature>
<sequence length="244" mass="27013">MASSIDRVTQDFTTAISCLDHALRHTPIGLEKVRLGAVKLRLTRWGEAVDIYDPVALGLRPGVDHEDVHEATNALAEIAALVERALEGPQHLPLHLHGGDMRSEGGIAVVTVPEQAGYSYNAVAALQQEMEMICQVRFRGQDIRLMASGDTWQEMSQSPSFFATEVAERTTKLIADLESCFPAAAKQRMLCEDEMRRLQYLEPQLVRLVRIHACWPPADPPLNDPDVQFWAVVQHSTSGGCVCM</sequence>
<proteinExistence type="predicted"/>
<evidence type="ECO:0000259" key="1">
    <source>
        <dbReference type="Pfam" id="PF14479"/>
    </source>
</evidence>
<comment type="caution">
    <text evidence="2">The sequence shown here is derived from an EMBL/GenBank/DDBJ whole genome shotgun (WGS) entry which is preliminary data.</text>
</comment>
<evidence type="ECO:0000313" key="2">
    <source>
        <dbReference type="EMBL" id="KAK1751061.1"/>
    </source>
</evidence>
<protein>
    <recommendedName>
        <fullName evidence="1">Prion-inhibition and propagation HeLo domain-containing protein</fullName>
    </recommendedName>
</protein>
<organism evidence="2 3">
    <name type="scientific">Echria macrotheca</name>
    <dbReference type="NCBI Taxonomy" id="438768"/>
    <lineage>
        <taxon>Eukaryota</taxon>
        <taxon>Fungi</taxon>
        <taxon>Dikarya</taxon>
        <taxon>Ascomycota</taxon>
        <taxon>Pezizomycotina</taxon>
        <taxon>Sordariomycetes</taxon>
        <taxon>Sordariomycetidae</taxon>
        <taxon>Sordariales</taxon>
        <taxon>Schizotheciaceae</taxon>
        <taxon>Echria</taxon>
    </lineage>
</organism>
<accession>A0AAJ0F1C6</accession>
<dbReference type="Pfam" id="PF14479">
    <property type="entry name" value="HeLo"/>
    <property type="match status" value="1"/>
</dbReference>
<keyword evidence="3" id="KW-1185">Reference proteome</keyword>
<name>A0AAJ0F1C6_9PEZI</name>
<reference evidence="2" key="1">
    <citation type="submission" date="2023-06" db="EMBL/GenBank/DDBJ databases">
        <title>Genome-scale phylogeny and comparative genomics of the fungal order Sordariales.</title>
        <authorList>
            <consortium name="Lawrence Berkeley National Laboratory"/>
            <person name="Hensen N."/>
            <person name="Bonometti L."/>
            <person name="Westerberg I."/>
            <person name="Brannstrom I.O."/>
            <person name="Guillou S."/>
            <person name="Cros-Aarteil S."/>
            <person name="Calhoun S."/>
            <person name="Haridas S."/>
            <person name="Kuo A."/>
            <person name="Mondo S."/>
            <person name="Pangilinan J."/>
            <person name="Riley R."/>
            <person name="Labutti K."/>
            <person name="Andreopoulos B."/>
            <person name="Lipzen A."/>
            <person name="Chen C."/>
            <person name="Yanf M."/>
            <person name="Daum C."/>
            <person name="Ng V."/>
            <person name="Clum A."/>
            <person name="Steindorff A."/>
            <person name="Ohm R."/>
            <person name="Martin F."/>
            <person name="Silar P."/>
            <person name="Natvig D."/>
            <person name="Lalanne C."/>
            <person name="Gautier V."/>
            <person name="Ament-Velasquez S.L."/>
            <person name="Kruys A."/>
            <person name="Hutchinson M.I."/>
            <person name="Powell A.J."/>
            <person name="Barry K."/>
            <person name="Miller A.N."/>
            <person name="Grigoriev I.V."/>
            <person name="Debuchy R."/>
            <person name="Gladieux P."/>
            <person name="Thoren M.H."/>
            <person name="Johannesson H."/>
        </authorList>
    </citation>
    <scope>NUCLEOTIDE SEQUENCE</scope>
    <source>
        <strain evidence="2">PSN4</strain>
    </source>
</reference>